<gene>
    <name evidence="4" type="ORF">SKAU_G00043240</name>
</gene>
<feature type="compositionally biased region" description="Basic and acidic residues" evidence="1">
    <location>
        <begin position="821"/>
        <end position="842"/>
    </location>
</feature>
<feature type="region of interest" description="Disordered" evidence="1">
    <location>
        <begin position="266"/>
        <end position="285"/>
    </location>
</feature>
<sequence length="1053" mass="114861">MEPAGEAERGRAREEDGEPGGEPWGSSSSGDSDSETLASRMRRVSFADAFGLNLVSVKEFSSRAPGDEESVANPNPNGPDSEEYFLRSQFSVPASTSDLLAKLQAQMCELECVELLPGTATLRGIIRVLNLCYDKTVCVRTSLDGWGTRFDLPAHFVPGSSDGETDRFAFSLDLTLPFPPDGARVEFCLRYETPLGTFWANNSGVNYVLVCQQRGGRDGRGRQCEDSSLRNKKSCLKHNSKEKSTEANPPVISAETADMPVNKQEVVVSKKTEKPASISDDLQDDSCQKSLVASGRNLSRRSRRRVAHLAQIRDRFYRTAAGAQRGDAPAQDSRNADGRTDTDTDAEISTPPPEGDCGIWDWNQTDWEEQEQTHDEIPQQSPQAEAERLPLSLAYGSTDSSAYAAARVSHTPQGEFWDSTAPQGTLGDSDTPWGAPRDPDAPQEALLESAASLSEVATGHENSESPQAREEDPSTQEQAFADISTSVQDYLGAVITGGKDGDQRHSHLISGDRASTEGQDSNDLWPQSDLGRDKFKFETFVAPLYHQAFCRSRPESQDITGELWAGDQASDDSDDEGSTGSCSRLTAIENAQPLFPFGSYTPPVDQLGRDLGEILESAPGNSQSTDTHVSTQEQQVYGQENATSPFLENSGPGAEITSHDGVHRAAEYGAEIISDGDVPPAAETGRQDKEPGEHLLPVENKDLDNEASLKDEDLDEEAPSMGNGDEAGEEAPVSKDLDEVKSKTSPGQKDDLYDEEEVFFIETKDEHHDIESEILQEREDLDEGVGVVFGEQECGLWTDLKADVLIGEDVHLHVDRTVLGGESERDVREAGEVYKEDGKQSEDGGEGQCEENPETEEDSVSTDSLTDDEMELHMRSVKSAHEQPPCRPALGNGRAAAPIGGGKRPSLSRARIPPTALSSISESPNEDGDALPEEEEEEESGLAPAETAGDRGAIKLPPVEKVENAARTYLSSWRETFSLGTLWRAGLYTLLCALFFFTAYHYDFLACFALYLFSVFWLCFPGESRVCKEPKERNRSPATVFGFNESSNRPTTK</sequence>
<feature type="compositionally biased region" description="Polar residues" evidence="1">
    <location>
        <begin position="619"/>
        <end position="638"/>
    </location>
</feature>
<dbReference type="GO" id="GO:0005979">
    <property type="term" value="P:regulation of glycogen biosynthetic process"/>
    <property type="evidence" value="ECO:0007669"/>
    <property type="project" value="TreeGrafter"/>
</dbReference>
<dbReference type="OrthoDB" id="1881at2759"/>
<dbReference type="InterPro" id="IPR038175">
    <property type="entry name" value="CBM21_dom_sf"/>
</dbReference>
<feature type="compositionally biased region" description="Basic and acidic residues" evidence="1">
    <location>
        <begin position="732"/>
        <end position="742"/>
    </location>
</feature>
<feature type="region of interest" description="Disordered" evidence="1">
    <location>
        <begin position="1034"/>
        <end position="1053"/>
    </location>
</feature>
<feature type="region of interest" description="Disordered" evidence="1">
    <location>
        <begin position="495"/>
        <end position="526"/>
    </location>
</feature>
<dbReference type="EMBL" id="JAINUF010000002">
    <property type="protein sequence ID" value="KAJ8373744.1"/>
    <property type="molecule type" value="Genomic_DNA"/>
</dbReference>
<evidence type="ECO:0000313" key="4">
    <source>
        <dbReference type="EMBL" id="KAJ8373744.1"/>
    </source>
</evidence>
<dbReference type="InterPro" id="IPR050782">
    <property type="entry name" value="PP1_regulatory_subunit_3"/>
</dbReference>
<feature type="compositionally biased region" description="Polar residues" evidence="1">
    <location>
        <begin position="1044"/>
        <end position="1053"/>
    </location>
</feature>
<feature type="region of interest" description="Disordered" evidence="1">
    <location>
        <begin position="821"/>
        <end position="865"/>
    </location>
</feature>
<feature type="region of interest" description="Disordered" evidence="1">
    <location>
        <begin position="877"/>
        <end position="955"/>
    </location>
</feature>
<feature type="compositionally biased region" description="Basic and acidic residues" evidence="1">
    <location>
        <begin position="461"/>
        <end position="472"/>
    </location>
</feature>
<feature type="domain" description="CBM21" evidence="3">
    <location>
        <begin position="100"/>
        <end position="210"/>
    </location>
</feature>
<dbReference type="Pfam" id="PF03370">
    <property type="entry name" value="CBM_21"/>
    <property type="match status" value="1"/>
</dbReference>
<dbReference type="GO" id="GO:0008157">
    <property type="term" value="F:protein phosphatase 1 binding"/>
    <property type="evidence" value="ECO:0007669"/>
    <property type="project" value="TreeGrafter"/>
</dbReference>
<feature type="transmembrane region" description="Helical" evidence="2">
    <location>
        <begin position="999"/>
        <end position="1020"/>
    </location>
</feature>
<feature type="region of interest" description="Disordered" evidence="1">
    <location>
        <begin position="615"/>
        <end position="638"/>
    </location>
</feature>
<accession>A0A9Q1G1K9</accession>
<dbReference type="GO" id="GO:2001069">
    <property type="term" value="F:glycogen binding"/>
    <property type="evidence" value="ECO:0007669"/>
    <property type="project" value="TreeGrafter"/>
</dbReference>
<protein>
    <recommendedName>
        <fullName evidence="3">CBM21 domain-containing protein</fullName>
    </recommendedName>
</protein>
<feature type="region of interest" description="Disordered" evidence="1">
    <location>
        <begin position="414"/>
        <end position="483"/>
    </location>
</feature>
<evidence type="ECO:0000313" key="5">
    <source>
        <dbReference type="Proteomes" id="UP001152622"/>
    </source>
</evidence>
<feature type="compositionally biased region" description="Acidic residues" evidence="1">
    <location>
        <begin position="843"/>
        <end position="865"/>
    </location>
</feature>
<keyword evidence="5" id="KW-1185">Reference proteome</keyword>
<feature type="compositionally biased region" description="Basic and acidic residues" evidence="1">
    <location>
        <begin position="699"/>
        <end position="711"/>
    </location>
</feature>
<feature type="region of interest" description="Disordered" evidence="1">
    <location>
        <begin position="320"/>
        <end position="361"/>
    </location>
</feature>
<dbReference type="PANTHER" id="PTHR12307:SF2">
    <property type="entry name" value="PROTEIN PHOSPHATASE 1 REGULATORY SUBUNIT 3A"/>
    <property type="match status" value="1"/>
</dbReference>
<feature type="compositionally biased region" description="Low complexity" evidence="1">
    <location>
        <begin position="444"/>
        <end position="455"/>
    </location>
</feature>
<comment type="caution">
    <text evidence="4">The sequence shown here is derived from an EMBL/GenBank/DDBJ whole genome shotgun (WGS) entry which is preliminary data.</text>
</comment>
<feature type="compositionally biased region" description="Basic and acidic residues" evidence="1">
    <location>
        <begin position="1"/>
        <end position="14"/>
    </location>
</feature>
<proteinExistence type="predicted"/>
<reference evidence="4" key="1">
    <citation type="journal article" date="2023" name="Science">
        <title>Genome structures resolve the early diversification of teleost fishes.</title>
        <authorList>
            <person name="Parey E."/>
            <person name="Louis A."/>
            <person name="Montfort J."/>
            <person name="Bouchez O."/>
            <person name="Roques C."/>
            <person name="Iampietro C."/>
            <person name="Lluch J."/>
            <person name="Castinel A."/>
            <person name="Donnadieu C."/>
            <person name="Desvignes T."/>
            <person name="Floi Bucao C."/>
            <person name="Jouanno E."/>
            <person name="Wen M."/>
            <person name="Mejri S."/>
            <person name="Dirks R."/>
            <person name="Jansen H."/>
            <person name="Henkel C."/>
            <person name="Chen W.J."/>
            <person name="Zahm M."/>
            <person name="Cabau C."/>
            <person name="Klopp C."/>
            <person name="Thompson A.W."/>
            <person name="Robinson-Rechavi M."/>
            <person name="Braasch I."/>
            <person name="Lecointre G."/>
            <person name="Bobe J."/>
            <person name="Postlethwait J.H."/>
            <person name="Berthelot C."/>
            <person name="Roest Crollius H."/>
            <person name="Guiguen Y."/>
        </authorList>
    </citation>
    <scope>NUCLEOTIDE SEQUENCE</scope>
    <source>
        <strain evidence="4">WJC10195</strain>
    </source>
</reference>
<evidence type="ECO:0000256" key="2">
    <source>
        <dbReference type="SAM" id="Phobius"/>
    </source>
</evidence>
<keyword evidence="2" id="KW-1133">Transmembrane helix</keyword>
<feature type="region of interest" description="Disordered" evidence="1">
    <location>
        <begin position="63"/>
        <end position="82"/>
    </location>
</feature>
<keyword evidence="2" id="KW-0472">Membrane</keyword>
<dbReference type="GO" id="GO:0000164">
    <property type="term" value="C:protein phosphatase type 1 complex"/>
    <property type="evidence" value="ECO:0007669"/>
    <property type="project" value="TreeGrafter"/>
</dbReference>
<keyword evidence="2" id="KW-0812">Transmembrane</keyword>
<feature type="region of interest" description="Disordered" evidence="1">
    <location>
        <begin position="664"/>
        <end position="754"/>
    </location>
</feature>
<evidence type="ECO:0000256" key="1">
    <source>
        <dbReference type="SAM" id="MobiDB-lite"/>
    </source>
</evidence>
<dbReference type="PANTHER" id="PTHR12307">
    <property type="entry name" value="PROTEIN PHOSPHATASE 1 REGULATORY SUBUNIT"/>
    <property type="match status" value="1"/>
</dbReference>
<dbReference type="AlphaFoldDB" id="A0A9Q1G1K9"/>
<feature type="compositionally biased region" description="Polar residues" evidence="1">
    <location>
        <begin position="516"/>
        <end position="525"/>
    </location>
</feature>
<dbReference type="Proteomes" id="UP001152622">
    <property type="component" value="Chromosome 2"/>
</dbReference>
<organism evidence="4 5">
    <name type="scientific">Synaphobranchus kaupii</name>
    <name type="common">Kaup's arrowtooth eel</name>
    <dbReference type="NCBI Taxonomy" id="118154"/>
    <lineage>
        <taxon>Eukaryota</taxon>
        <taxon>Metazoa</taxon>
        <taxon>Chordata</taxon>
        <taxon>Craniata</taxon>
        <taxon>Vertebrata</taxon>
        <taxon>Euteleostomi</taxon>
        <taxon>Actinopterygii</taxon>
        <taxon>Neopterygii</taxon>
        <taxon>Teleostei</taxon>
        <taxon>Anguilliformes</taxon>
        <taxon>Synaphobranchidae</taxon>
        <taxon>Synaphobranchus</taxon>
    </lineage>
</organism>
<name>A0A9Q1G1K9_SYNKA</name>
<dbReference type="Gene3D" id="2.60.40.2440">
    <property type="entry name" value="Carbohydrate binding type-21 domain"/>
    <property type="match status" value="1"/>
</dbReference>
<feature type="compositionally biased region" description="Acidic residues" evidence="1">
    <location>
        <begin position="924"/>
        <end position="940"/>
    </location>
</feature>
<dbReference type="InterPro" id="IPR005036">
    <property type="entry name" value="CBM21_dom"/>
</dbReference>
<feature type="region of interest" description="Disordered" evidence="1">
    <location>
        <begin position="235"/>
        <end position="259"/>
    </location>
</feature>
<evidence type="ECO:0000259" key="3">
    <source>
        <dbReference type="PROSITE" id="PS51159"/>
    </source>
</evidence>
<dbReference type="PROSITE" id="PS51159">
    <property type="entry name" value="CBM21"/>
    <property type="match status" value="1"/>
</dbReference>
<feature type="region of interest" description="Disordered" evidence="1">
    <location>
        <begin position="1"/>
        <end position="37"/>
    </location>
</feature>